<dbReference type="RefSeq" id="WP_368381181.1">
    <property type="nucleotide sequence ID" value="NZ_JBFRYA010000006.1"/>
</dbReference>
<evidence type="ECO:0000313" key="4">
    <source>
        <dbReference type="EMBL" id="MEX1668912.1"/>
    </source>
</evidence>
<dbReference type="Proteomes" id="UP001557485">
    <property type="component" value="Unassembled WGS sequence"/>
</dbReference>
<comment type="caution">
    <text evidence="4">The sequence shown here is derived from an EMBL/GenBank/DDBJ whole genome shotgun (WGS) entry which is preliminary data.</text>
</comment>
<dbReference type="InterPro" id="IPR050680">
    <property type="entry name" value="YpeA/RimI_acetyltransf"/>
</dbReference>
<reference evidence="4 5" key="1">
    <citation type="journal article" date="2011" name="Int. J. Syst. Evol. Microbiol.">
        <title>Zhongshania antarctica gen. nov., sp. nov. and Zhongshania guokunii sp. nov., gammaproteobacteria respectively isolated from coastal attached (fast) ice and surface seawater of the Antarctic.</title>
        <authorList>
            <person name="Li H.J."/>
            <person name="Zhang X.Y."/>
            <person name="Chen C.X."/>
            <person name="Zhang Y.J."/>
            <person name="Gao Z.M."/>
            <person name="Yu Y."/>
            <person name="Chen X.L."/>
            <person name="Chen B."/>
            <person name="Zhang Y.Z."/>
        </authorList>
    </citation>
    <scope>NUCLEOTIDE SEQUENCE [LARGE SCALE GENOMIC DNA]</scope>
    <source>
        <strain evidence="4 5">ZS6-22T</strain>
    </source>
</reference>
<dbReference type="Pfam" id="PF00583">
    <property type="entry name" value="Acetyltransf_1"/>
    <property type="match status" value="1"/>
</dbReference>
<evidence type="ECO:0000313" key="5">
    <source>
        <dbReference type="Proteomes" id="UP001557485"/>
    </source>
</evidence>
<name>A0ABV3U5Q0_9GAMM</name>
<dbReference type="EMBL" id="JBFRYA010000006">
    <property type="protein sequence ID" value="MEX1668912.1"/>
    <property type="molecule type" value="Genomic_DNA"/>
</dbReference>
<dbReference type="Gene3D" id="3.40.630.30">
    <property type="match status" value="1"/>
</dbReference>
<evidence type="ECO:0000256" key="2">
    <source>
        <dbReference type="ARBA" id="ARBA00023315"/>
    </source>
</evidence>
<proteinExistence type="predicted"/>
<evidence type="ECO:0000256" key="1">
    <source>
        <dbReference type="ARBA" id="ARBA00022679"/>
    </source>
</evidence>
<keyword evidence="2" id="KW-0012">Acyltransferase</keyword>
<keyword evidence="5" id="KW-1185">Reference proteome</keyword>
<feature type="domain" description="N-acetyltransferase" evidence="3">
    <location>
        <begin position="3"/>
        <end position="159"/>
    </location>
</feature>
<evidence type="ECO:0000259" key="3">
    <source>
        <dbReference type="PROSITE" id="PS51186"/>
    </source>
</evidence>
<dbReference type="SUPFAM" id="SSF55729">
    <property type="entry name" value="Acyl-CoA N-acyltransferases (Nat)"/>
    <property type="match status" value="1"/>
</dbReference>
<organism evidence="4 5">
    <name type="scientific">Zhongshania guokunii</name>
    <dbReference type="NCBI Taxonomy" id="641783"/>
    <lineage>
        <taxon>Bacteria</taxon>
        <taxon>Pseudomonadati</taxon>
        <taxon>Pseudomonadota</taxon>
        <taxon>Gammaproteobacteria</taxon>
        <taxon>Cellvibrionales</taxon>
        <taxon>Spongiibacteraceae</taxon>
        <taxon>Zhongshania</taxon>
    </lineage>
</organism>
<dbReference type="PROSITE" id="PS51186">
    <property type="entry name" value="GNAT"/>
    <property type="match status" value="1"/>
</dbReference>
<dbReference type="InterPro" id="IPR016181">
    <property type="entry name" value="Acyl_CoA_acyltransferase"/>
</dbReference>
<dbReference type="InterPro" id="IPR000182">
    <property type="entry name" value="GNAT_dom"/>
</dbReference>
<keyword evidence="1" id="KW-0808">Transferase</keyword>
<protein>
    <submittedName>
        <fullName evidence="4">GNAT family N-acetyltransferase</fullName>
    </submittedName>
</protein>
<dbReference type="CDD" id="cd04301">
    <property type="entry name" value="NAT_SF"/>
    <property type="match status" value="1"/>
</dbReference>
<dbReference type="PANTHER" id="PTHR43420">
    <property type="entry name" value="ACETYLTRANSFERASE"/>
    <property type="match status" value="1"/>
</dbReference>
<sequence>MKIEIANYQNPQDRAGIVKLMAAYALDPMGGGEALPDAVLANLCDALAGEMGAISLLAFDGDSAVALLTALRGFSTFKCQPLLNIHDVMVLPEYRGQGLSAQMITQLEAYARRHAYCKMTLEVLANNIGAQRVYERCGFAPYQLDPEQGAASFWQKALI</sequence>
<accession>A0ABV3U5Q0</accession>
<gene>
    <name evidence="4" type="ORF">AB4876_08305</name>
</gene>